<evidence type="ECO:0000313" key="8">
    <source>
        <dbReference type="Proteomes" id="UP000091820"/>
    </source>
</evidence>
<dbReference type="Pfam" id="PF00732">
    <property type="entry name" value="GMC_oxred_N"/>
    <property type="match status" value="1"/>
</dbReference>
<name>A0A1A9WC53_9MUSC</name>
<comment type="similarity">
    <text evidence="1 4">Belongs to the GMC oxidoreductase family.</text>
</comment>
<dbReference type="InterPro" id="IPR036188">
    <property type="entry name" value="FAD/NAD-bd_sf"/>
</dbReference>
<accession>A0A1A9WC53</accession>
<dbReference type="Proteomes" id="UP000091820">
    <property type="component" value="Unassembled WGS sequence"/>
</dbReference>
<dbReference type="SUPFAM" id="SSF51905">
    <property type="entry name" value="FAD/NAD(P)-binding domain"/>
    <property type="match status" value="1"/>
</dbReference>
<proteinExistence type="inferred from homology"/>
<dbReference type="PANTHER" id="PTHR11552:SF208">
    <property type="entry name" value="RE36204P-RELATED"/>
    <property type="match status" value="1"/>
</dbReference>
<evidence type="ECO:0000313" key="7">
    <source>
        <dbReference type="EnsemblMetazoa" id="GBRI014076-PA"/>
    </source>
</evidence>
<comment type="cofactor">
    <cofactor evidence="3">
        <name>FAD</name>
        <dbReference type="ChEBI" id="CHEBI:57692"/>
    </cofactor>
</comment>
<evidence type="ECO:0000256" key="4">
    <source>
        <dbReference type="RuleBase" id="RU003968"/>
    </source>
</evidence>
<dbReference type="STRING" id="37001.A0A1A9WC53"/>
<dbReference type="Gene3D" id="3.30.560.10">
    <property type="entry name" value="Glucose Oxidase, domain 3"/>
    <property type="match status" value="1"/>
</dbReference>
<feature type="domain" description="Glucose-methanol-choline oxidoreductase N-terminal" evidence="6">
    <location>
        <begin position="324"/>
        <end position="338"/>
    </location>
</feature>
<dbReference type="Pfam" id="PF05199">
    <property type="entry name" value="GMC_oxred_C"/>
    <property type="match status" value="1"/>
</dbReference>
<dbReference type="PANTHER" id="PTHR11552">
    <property type="entry name" value="GLUCOSE-METHANOL-CHOLINE GMC OXIDOREDUCTASE"/>
    <property type="match status" value="1"/>
</dbReference>
<dbReference type="VEuPathDB" id="VectorBase:GBRI014076"/>
<evidence type="ECO:0000259" key="5">
    <source>
        <dbReference type="PROSITE" id="PS00623"/>
    </source>
</evidence>
<evidence type="ECO:0000256" key="1">
    <source>
        <dbReference type="ARBA" id="ARBA00010790"/>
    </source>
</evidence>
<feature type="domain" description="Glucose-methanol-choline oxidoreductase N-terminal" evidence="5">
    <location>
        <begin position="147"/>
        <end position="170"/>
    </location>
</feature>
<protein>
    <recommendedName>
        <fullName evidence="5 6">Glucose-methanol-choline oxidoreductase N-terminal domain-containing protein</fullName>
    </recommendedName>
</protein>
<dbReference type="GO" id="GO:0050660">
    <property type="term" value="F:flavin adenine dinucleotide binding"/>
    <property type="evidence" value="ECO:0007669"/>
    <property type="project" value="InterPro"/>
</dbReference>
<feature type="active site" description="Proton donor" evidence="2">
    <location>
        <position position="568"/>
    </location>
</feature>
<dbReference type="PROSITE" id="PS00623">
    <property type="entry name" value="GMC_OXRED_1"/>
    <property type="match status" value="1"/>
</dbReference>
<feature type="active site" description="Proton acceptor" evidence="2">
    <location>
        <position position="612"/>
    </location>
</feature>
<dbReference type="SUPFAM" id="SSF54373">
    <property type="entry name" value="FAD-linked reductases, C-terminal domain"/>
    <property type="match status" value="1"/>
</dbReference>
<dbReference type="AlphaFoldDB" id="A0A1A9WC53"/>
<keyword evidence="8" id="KW-1185">Reference proteome</keyword>
<evidence type="ECO:0000259" key="6">
    <source>
        <dbReference type="PROSITE" id="PS00624"/>
    </source>
</evidence>
<evidence type="ECO:0000256" key="2">
    <source>
        <dbReference type="PIRSR" id="PIRSR000137-1"/>
    </source>
</evidence>
<feature type="binding site" evidence="3">
    <location>
        <position position="149"/>
    </location>
    <ligand>
        <name>FAD</name>
        <dbReference type="ChEBI" id="CHEBI:57692"/>
    </ligand>
</feature>
<dbReference type="PIRSF" id="PIRSF000137">
    <property type="entry name" value="Alcohol_oxidase"/>
    <property type="match status" value="1"/>
</dbReference>
<reference evidence="8" key="1">
    <citation type="submission" date="2014-03" db="EMBL/GenBank/DDBJ databases">
        <authorList>
            <person name="Aksoy S."/>
            <person name="Warren W."/>
            <person name="Wilson R.K."/>
        </authorList>
    </citation>
    <scope>NUCLEOTIDE SEQUENCE [LARGE SCALE GENOMIC DNA]</scope>
    <source>
        <strain evidence="8">IAEA</strain>
    </source>
</reference>
<evidence type="ECO:0000256" key="3">
    <source>
        <dbReference type="PIRSR" id="PIRSR000137-2"/>
    </source>
</evidence>
<organism evidence="7 8">
    <name type="scientific">Glossina brevipalpis</name>
    <dbReference type="NCBI Taxonomy" id="37001"/>
    <lineage>
        <taxon>Eukaryota</taxon>
        <taxon>Metazoa</taxon>
        <taxon>Ecdysozoa</taxon>
        <taxon>Arthropoda</taxon>
        <taxon>Hexapoda</taxon>
        <taxon>Insecta</taxon>
        <taxon>Pterygota</taxon>
        <taxon>Neoptera</taxon>
        <taxon>Endopterygota</taxon>
        <taxon>Diptera</taxon>
        <taxon>Brachycera</taxon>
        <taxon>Muscomorpha</taxon>
        <taxon>Hippoboscoidea</taxon>
        <taxon>Glossinidae</taxon>
        <taxon>Glossina</taxon>
    </lineage>
</organism>
<dbReference type="EnsemblMetazoa" id="GBRI014076-RA">
    <property type="protein sequence ID" value="GBRI014076-PA"/>
    <property type="gene ID" value="GBRI014076"/>
</dbReference>
<dbReference type="GO" id="GO:0016614">
    <property type="term" value="F:oxidoreductase activity, acting on CH-OH group of donors"/>
    <property type="evidence" value="ECO:0007669"/>
    <property type="project" value="InterPro"/>
</dbReference>
<dbReference type="Gene3D" id="3.50.50.60">
    <property type="entry name" value="FAD/NAD(P)-binding domain"/>
    <property type="match status" value="1"/>
</dbReference>
<dbReference type="InterPro" id="IPR000172">
    <property type="entry name" value="GMC_OxRdtase_N"/>
</dbReference>
<dbReference type="PROSITE" id="PS00624">
    <property type="entry name" value="GMC_OXRED_2"/>
    <property type="match status" value="1"/>
</dbReference>
<sequence>MKGIESFLQHTSRMIGKNFCYSLMLIAWFSSVCSPNMNNILKDISELGIANIIQQTFQPRIPKNNEIFDFIVVGSGAAGSVVANRLSENPKWRIALLEAGGMENINHLIPTLAAYMSTTSSNWNYGSVPQKRACFGMNNNICLQPKGKVLGGTSSINFMIYNRGNRRDYDRWSAAGNRGWSYNEVLPYFLKSERANLDGLEYTSYHNRNGSLNVEYPRYRTQLVDAFIRGSEQAGHPRTDYNGESQRGVSYVQATTNSGRRHSAYRAFIEPIIQRRSNLQIFIFSRVTKILIEPISKIAYGVEFVYNNRSYTIKARKEVVVSAGAFNSPQLLMLSGVGPRDNLSKLGIPIIKESPVGVRMYEHASHFGPTFLTNTTGQSLFTSNVRPRDVLRFFAGGPDTVLSSLTGVEALAFLNVPLSTLPNDWPDVELIFASGSLASDEGTALKIGANFKDKIYNQLYRDIERKRQDHFTILVMPFHPKSIGRIWLRSKDPLQWPVIDPNYFAEKEDVDFMLQGIKAAIAIAQTPAMQKIGTRILPVPVPGCESFNFASDDYWRCSIRTMTYTLHHQVATCRMGPSTDPTAVVSPELSVHGIQKLRVIDTSIIPFPPTAHTNAPAFMIGEKGADLIRRTWKIAK</sequence>
<dbReference type="InterPro" id="IPR007867">
    <property type="entry name" value="GMC_OxRtase_C"/>
</dbReference>
<keyword evidence="3 4" id="KW-0274">FAD</keyword>
<feature type="binding site" evidence="3">
    <location>
        <position position="287"/>
    </location>
    <ligand>
        <name>FAD</name>
        <dbReference type="ChEBI" id="CHEBI:57692"/>
    </ligand>
</feature>
<feature type="binding site" evidence="3">
    <location>
        <position position="153"/>
    </location>
    <ligand>
        <name>FAD</name>
        <dbReference type="ChEBI" id="CHEBI:57692"/>
    </ligand>
</feature>
<keyword evidence="4" id="KW-0285">Flavoprotein</keyword>
<dbReference type="InterPro" id="IPR012132">
    <property type="entry name" value="GMC_OxRdtase"/>
</dbReference>
<reference evidence="7" key="2">
    <citation type="submission" date="2020-05" db="UniProtKB">
        <authorList>
            <consortium name="EnsemblMetazoa"/>
        </authorList>
    </citation>
    <scope>IDENTIFICATION</scope>
    <source>
        <strain evidence="7">IAEA</strain>
    </source>
</reference>